<proteinExistence type="predicted"/>
<name>A0AAJ5BGP0_9GAMM</name>
<comment type="caution">
    <text evidence="2">The sequence shown here is derived from an EMBL/GenBank/DDBJ whole genome shotgun (WGS) entry which is preliminary data.</text>
</comment>
<feature type="region of interest" description="Disordered" evidence="1">
    <location>
        <begin position="45"/>
        <end position="67"/>
    </location>
</feature>
<reference evidence="2 3" key="1">
    <citation type="submission" date="2016-10" db="EMBL/GenBank/DDBJ databases">
        <authorList>
            <person name="Varghese N."/>
            <person name="Submissions S."/>
        </authorList>
    </citation>
    <scope>NUCLEOTIDE SEQUENCE [LARGE SCALE GENOMIC DNA]</scope>
    <source>
        <strain evidence="2 3">DSM 5563</strain>
    </source>
</reference>
<accession>A0AAJ5BGP0</accession>
<evidence type="ECO:0008006" key="4">
    <source>
        <dbReference type="Google" id="ProtNLM"/>
    </source>
</evidence>
<sequence length="220" mass="24991">MIRGELSRAQLRTLQDEIKRHELPQKKRQRLLWRIAKYGLIVAAKRHQKQQKNPDGTAWKARRRGKKPMLKNLPKLIKIKELPATESIRLYLSGGNYHNGGKGVAAGVVGYAHHNGMKATIKAGQIKNKPAADKATKRQAKKLRALNYQIRINGKYKKAPSSYITNNISQAQAGLLIRILKNKPIKKTWNIELPARVFMGVNDDELMQMIARQLQGMNYG</sequence>
<protein>
    <recommendedName>
        <fullName evidence="4">Phage virion morphogenesis protein</fullName>
    </recommendedName>
</protein>
<evidence type="ECO:0000313" key="2">
    <source>
        <dbReference type="EMBL" id="SFC49629.1"/>
    </source>
</evidence>
<dbReference type="Proteomes" id="UP000226420">
    <property type="component" value="Unassembled WGS sequence"/>
</dbReference>
<dbReference type="EMBL" id="FOLW01000002">
    <property type="protein sequence ID" value="SFC49629.1"/>
    <property type="molecule type" value="Genomic_DNA"/>
</dbReference>
<gene>
    <name evidence="2" type="ORF">SAMN02745723_102508</name>
</gene>
<organism evidence="2 3">
    <name type="scientific">Pragia fontium DSM 5563 = ATCC 49100</name>
    <dbReference type="NCBI Taxonomy" id="1122977"/>
    <lineage>
        <taxon>Bacteria</taxon>
        <taxon>Pseudomonadati</taxon>
        <taxon>Pseudomonadota</taxon>
        <taxon>Gammaproteobacteria</taxon>
        <taxon>Enterobacterales</taxon>
        <taxon>Budviciaceae</taxon>
        <taxon>Pragia</taxon>
    </lineage>
</organism>
<evidence type="ECO:0000313" key="3">
    <source>
        <dbReference type="Proteomes" id="UP000226420"/>
    </source>
</evidence>
<evidence type="ECO:0000256" key="1">
    <source>
        <dbReference type="SAM" id="MobiDB-lite"/>
    </source>
</evidence>
<dbReference type="AlphaFoldDB" id="A0AAJ5BGP0"/>
<dbReference type="RefSeq" id="WP_074821409.1">
    <property type="nucleotide sequence ID" value="NZ_FOLW01000002.1"/>
</dbReference>